<gene>
    <name evidence="1" type="ORF">kustc0605</name>
</gene>
<name>Q1PVU0_KUEST</name>
<reference evidence="1" key="2">
    <citation type="submission" date="2006-01" db="EMBL/GenBank/DDBJ databases">
        <authorList>
            <person name="Genoscope"/>
        </authorList>
    </citation>
    <scope>NUCLEOTIDE SEQUENCE</scope>
</reference>
<dbReference type="InterPro" id="IPR036583">
    <property type="entry name" value="23S_rRNA_IVS_sf"/>
</dbReference>
<protein>
    <recommendedName>
        <fullName evidence="2">Diversity-generating retroelement protein bAvd family protein</fullName>
    </recommendedName>
</protein>
<dbReference type="EMBL" id="CT573073">
    <property type="protein sequence ID" value="CAJ71350.1"/>
    <property type="molecule type" value="Genomic_DNA"/>
</dbReference>
<evidence type="ECO:0000313" key="1">
    <source>
        <dbReference type="EMBL" id="CAJ71350.1"/>
    </source>
</evidence>
<sequence length="136" mass="15800">MTSDFRPLDNMKIESAKDLRVYQKAYALAMELFELSKEFHCEERFALTDQIRRSSRSVCANLREAWAKRRYPAHFVSKLTDCDGENSETDTWLDFARDCNYITDKHHKELTSICLEVGKMLGSMINNPKPFLISAP</sequence>
<dbReference type="SUPFAM" id="SSF158446">
    <property type="entry name" value="IVS-encoded protein-like"/>
    <property type="match status" value="1"/>
</dbReference>
<accession>Q1PVU0</accession>
<dbReference type="AlphaFoldDB" id="Q1PVU0"/>
<proteinExistence type="predicted"/>
<dbReference type="NCBIfam" id="TIGR02436">
    <property type="entry name" value="four helix bundle protein"/>
    <property type="match status" value="1"/>
</dbReference>
<dbReference type="Pfam" id="PF05635">
    <property type="entry name" value="23S_rRNA_IVP"/>
    <property type="match status" value="1"/>
</dbReference>
<evidence type="ECO:0008006" key="2">
    <source>
        <dbReference type="Google" id="ProtNLM"/>
    </source>
</evidence>
<dbReference type="Gene3D" id="1.20.1440.60">
    <property type="entry name" value="23S rRNA-intervening sequence"/>
    <property type="match status" value="1"/>
</dbReference>
<dbReference type="PANTHER" id="PTHR38471">
    <property type="entry name" value="FOUR HELIX BUNDLE PROTEIN"/>
    <property type="match status" value="1"/>
</dbReference>
<dbReference type="PANTHER" id="PTHR38471:SF2">
    <property type="entry name" value="FOUR HELIX BUNDLE PROTEIN"/>
    <property type="match status" value="1"/>
</dbReference>
<dbReference type="InterPro" id="IPR012657">
    <property type="entry name" value="23S_rRNA-intervening_sequence"/>
</dbReference>
<reference evidence="1" key="1">
    <citation type="journal article" date="2006" name="Nature">
        <title>Deciphering the evolution and metabolism of an anammox bacterium from a community genome.</title>
        <authorList>
            <person name="Strous M."/>
            <person name="Pelletier E."/>
            <person name="Mangenot S."/>
            <person name="Rattei T."/>
            <person name="Lehner A."/>
            <person name="Taylor M.W."/>
            <person name="Horn M."/>
            <person name="Daims H."/>
            <person name="Bartol-Mavel D."/>
            <person name="Wincker P."/>
            <person name="Barbe V."/>
            <person name="Fonknechten N."/>
            <person name="Vallenet D."/>
            <person name="Segurens B."/>
            <person name="Schenowitz-Truong C."/>
            <person name="Medigue C."/>
            <person name="Collingro A."/>
            <person name="Snel B."/>
            <person name="Dutilh B.E."/>
            <person name="OpDenCamp H.J.M."/>
            <person name="vanDerDrift C."/>
            <person name="Cirpus I."/>
            <person name="vanDePas-Schoonen K.T."/>
            <person name="Harhangi H.R."/>
            <person name="vanNiftrik L."/>
            <person name="Schmid M."/>
            <person name="Keltjens J."/>
            <person name="vanDeVossenberg J."/>
            <person name="Kartal B."/>
            <person name="Meier H."/>
            <person name="Frishman D."/>
            <person name="Huynen M.A."/>
            <person name="Mewes H."/>
            <person name="Weissenbach J."/>
            <person name="Jetten M.S.M."/>
            <person name="Wagner M."/>
            <person name="LePaslier D."/>
        </authorList>
    </citation>
    <scope>NUCLEOTIDE SEQUENCE</scope>
</reference>
<dbReference type="CDD" id="cd16377">
    <property type="entry name" value="23S_rRNA_IVP_like"/>
    <property type="match status" value="1"/>
</dbReference>
<organism evidence="1">
    <name type="scientific">Kuenenia stuttgartiensis</name>
    <dbReference type="NCBI Taxonomy" id="174633"/>
    <lineage>
        <taxon>Bacteria</taxon>
        <taxon>Pseudomonadati</taxon>
        <taxon>Planctomycetota</taxon>
        <taxon>Candidatus Brocadiia</taxon>
        <taxon>Candidatus Brocadiales</taxon>
        <taxon>Candidatus Brocadiaceae</taxon>
        <taxon>Candidatus Kuenenia</taxon>
    </lineage>
</organism>